<dbReference type="PANTHER" id="PTHR43493:SF5">
    <property type="entry name" value="DNA GYRASE SUBUNIT A, CHLOROPLASTIC_MITOCHONDRIAL"/>
    <property type="match status" value="1"/>
</dbReference>
<dbReference type="Proteomes" id="UP001596020">
    <property type="component" value="Unassembled WGS sequence"/>
</dbReference>
<feature type="region of interest" description="Disordered" evidence="8">
    <location>
        <begin position="1"/>
        <end position="58"/>
    </location>
</feature>
<dbReference type="Pfam" id="PF00521">
    <property type="entry name" value="DNA_topoisoIV"/>
    <property type="match status" value="1"/>
</dbReference>
<accession>A0ABV9K7T4</accession>
<dbReference type="NCBIfam" id="NF009397">
    <property type="entry name" value="PRK12758.1"/>
    <property type="match status" value="1"/>
</dbReference>
<dbReference type="InterPro" id="IPR013760">
    <property type="entry name" value="Topo_IIA-like_dom_sf"/>
</dbReference>
<keyword evidence="11" id="KW-1185">Reference proteome</keyword>
<protein>
    <submittedName>
        <fullName evidence="10">DNA gyrase/topoisomerase IV subunit A</fullName>
    </submittedName>
</protein>
<evidence type="ECO:0000256" key="1">
    <source>
        <dbReference type="ARBA" id="ARBA00000185"/>
    </source>
</evidence>
<dbReference type="EMBL" id="JBHSGO010000166">
    <property type="protein sequence ID" value="MFC4666018.1"/>
    <property type="molecule type" value="Genomic_DNA"/>
</dbReference>
<keyword evidence="4 6" id="KW-0238">DNA-binding</keyword>
<dbReference type="InterPro" id="IPR013757">
    <property type="entry name" value="Topo_IIA_A_a_sf"/>
</dbReference>
<evidence type="ECO:0000313" key="10">
    <source>
        <dbReference type="EMBL" id="MFC4666018.1"/>
    </source>
</evidence>
<feature type="region of interest" description="Disordered" evidence="8">
    <location>
        <begin position="878"/>
        <end position="936"/>
    </location>
</feature>
<dbReference type="InterPro" id="IPR050220">
    <property type="entry name" value="Type_II_DNA_Topoisomerases"/>
</dbReference>
<comment type="similarity">
    <text evidence="2">Belongs to the type II topoisomerase GyrA/ParC subunit family.</text>
</comment>
<evidence type="ECO:0000256" key="4">
    <source>
        <dbReference type="ARBA" id="ARBA00023125"/>
    </source>
</evidence>
<feature type="compositionally biased region" description="Acidic residues" evidence="8">
    <location>
        <begin position="927"/>
        <end position="936"/>
    </location>
</feature>
<feature type="domain" description="Topo IIA-type catalytic" evidence="9">
    <location>
        <begin position="91"/>
        <end position="337"/>
    </location>
</feature>
<evidence type="ECO:0000259" key="9">
    <source>
        <dbReference type="PROSITE" id="PS52040"/>
    </source>
</evidence>
<dbReference type="PROSITE" id="PS52040">
    <property type="entry name" value="TOPO_IIA"/>
    <property type="match status" value="1"/>
</dbReference>
<dbReference type="InterPro" id="IPR002205">
    <property type="entry name" value="Topo_IIA_dom_A"/>
</dbReference>
<evidence type="ECO:0000313" key="11">
    <source>
        <dbReference type="Proteomes" id="UP001596020"/>
    </source>
</evidence>
<evidence type="ECO:0000256" key="8">
    <source>
        <dbReference type="SAM" id="MobiDB-lite"/>
    </source>
</evidence>
<feature type="coiled-coil region" evidence="7">
    <location>
        <begin position="476"/>
        <end position="503"/>
    </location>
</feature>
<dbReference type="RefSeq" id="WP_380078674.1">
    <property type="nucleotide sequence ID" value="NZ_JBHSGO010000166.1"/>
</dbReference>
<feature type="compositionally biased region" description="Basic and acidic residues" evidence="8">
    <location>
        <begin position="1"/>
        <end position="11"/>
    </location>
</feature>
<comment type="caution">
    <text evidence="10">The sequence shown here is derived from an EMBL/GenBank/DDBJ whole genome shotgun (WGS) entry which is preliminary data.</text>
</comment>
<evidence type="ECO:0000256" key="7">
    <source>
        <dbReference type="SAM" id="Coils"/>
    </source>
</evidence>
<dbReference type="SMART" id="SM00434">
    <property type="entry name" value="TOP4c"/>
    <property type="match status" value="1"/>
</dbReference>
<keyword evidence="5 6" id="KW-0413">Isomerase</keyword>
<feature type="compositionally biased region" description="Basic and acidic residues" evidence="8">
    <location>
        <begin position="878"/>
        <end position="891"/>
    </location>
</feature>
<dbReference type="Gene3D" id="3.90.199.10">
    <property type="entry name" value="Topoisomerase II, domain 5"/>
    <property type="match status" value="1"/>
</dbReference>
<keyword evidence="7" id="KW-0175">Coiled coil</keyword>
<dbReference type="NCBIfam" id="NF007209">
    <property type="entry name" value="PRK09631.1"/>
    <property type="match status" value="1"/>
</dbReference>
<dbReference type="InterPro" id="IPR013758">
    <property type="entry name" value="Topo_IIA_A/C_ab"/>
</dbReference>
<reference evidence="11" key="1">
    <citation type="journal article" date="2019" name="Int. J. Syst. Evol. Microbiol.">
        <title>The Global Catalogue of Microorganisms (GCM) 10K type strain sequencing project: providing services to taxonomists for standard genome sequencing and annotation.</title>
        <authorList>
            <consortium name="The Broad Institute Genomics Platform"/>
            <consortium name="The Broad Institute Genome Sequencing Center for Infectious Disease"/>
            <person name="Wu L."/>
            <person name="Ma J."/>
        </authorList>
    </citation>
    <scope>NUCLEOTIDE SEQUENCE [LARGE SCALE GENOMIC DNA]</scope>
    <source>
        <strain evidence="11">CGMCC 4.7357</strain>
    </source>
</reference>
<feature type="compositionally biased region" description="Acidic residues" evidence="8">
    <location>
        <begin position="892"/>
        <end position="915"/>
    </location>
</feature>
<sequence>MKEDNNNEEQKNNISNPISDNSEGELLSAGRDDVADDAVEGGDAIQSEEDLSESVISESSSRDNLVMRNLGGMYRTWFLDYASYVILERAVPHIEDGLKPVQRRVLFAMHTLATERMTKVAKIVGATMAYHPHGDASINDALVQIGQKGYLIDMQGNWGNILTGDSAAAGRYIEARLSHFAQEVLFDDKVTHWKRSYDGSADEPVALPVKFPLLLLQGAEGIAVGLSSKIMPHNFNELIDAACNYLNGEEFTLYPDFPTGGFLDCSDYNDGQRGGRIKSRARIEKIDNRTLSITELPAGKTTTTLIDSILKANDRGKIKIKQVVDMTASEADIRVILPNGVSGDQTIDALYALTDCEVNISPNACVIVDEKPEFLGVSDLLRKSVDRTKALLKLDLENRLKEKQEQYFGASLERIFIEERIYKDEEFEEAKNETAALNHIDKRLDPWKDKFIRPIKQEDLKKLLEIKMARILRFNIPKHEAMMLQLEKDIEELKKNIKEIVQYTINWYTYLKEQYGANFPRKTQLVSLSTIEATKVVALDEKLYINREEGFVGTSLKNDEFVCNCSDLDEFIVFFRDGTYKVMKVEEKLFIGKKEVIHIDRYEKDRERTVYNVVYRHGKKGTSFIKRFNVTSYIRDREYDLTQGKPDSRVLYFSANKNAEAEMIKVILKPKPRQRIFSFDKDFSEILIKARTAKGNILTKSEVHKISLKEKGSSTLGARKVWFDKDVLRINYDEQGELLGSFMPEDKILVVLKNGESYLTGFSGNNHFESNLLKIERYESDKVWTAIYFDGDQGYTYLKRFNIENNDKREFIQGESDKNKLILLTDTPYARFKVTFGKEDEHRLPLEVDAESFVGTKSIRAKGKRLSNYVVATVEELEPLRVPEPTPKEEDSSSDEEEEPQPFSQEDDQDDEELRDELLGIQRLNFSDEDGSVDKE</sequence>
<proteinExistence type="inferred from homology"/>
<keyword evidence="3 6" id="KW-0799">Topoisomerase</keyword>
<dbReference type="PANTHER" id="PTHR43493">
    <property type="entry name" value="DNA GYRASE/TOPOISOMERASE SUBUNIT A"/>
    <property type="match status" value="1"/>
</dbReference>
<feature type="active site" description="O-(5'-phospho-DNA)-tyrosine intermediate" evidence="6">
    <location>
        <position position="172"/>
    </location>
</feature>
<name>A0ABV9K7T4_9PORP</name>
<evidence type="ECO:0000256" key="2">
    <source>
        <dbReference type="ARBA" id="ARBA00008263"/>
    </source>
</evidence>
<evidence type="ECO:0000256" key="6">
    <source>
        <dbReference type="PROSITE-ProRule" id="PRU01384"/>
    </source>
</evidence>
<dbReference type="SUPFAM" id="SSF56719">
    <property type="entry name" value="Type II DNA topoisomerase"/>
    <property type="match status" value="1"/>
</dbReference>
<gene>
    <name evidence="10" type="ORF">ACFO3G_05320</name>
</gene>
<comment type="catalytic activity">
    <reaction evidence="1 6">
        <text>ATP-dependent breakage, passage and rejoining of double-stranded DNA.</text>
        <dbReference type="EC" id="5.6.2.2"/>
    </reaction>
</comment>
<evidence type="ECO:0000256" key="5">
    <source>
        <dbReference type="ARBA" id="ARBA00023235"/>
    </source>
</evidence>
<evidence type="ECO:0000256" key="3">
    <source>
        <dbReference type="ARBA" id="ARBA00023029"/>
    </source>
</evidence>
<feature type="compositionally biased region" description="Acidic residues" evidence="8">
    <location>
        <begin position="34"/>
        <end position="52"/>
    </location>
</feature>
<dbReference type="Gene3D" id="3.30.1360.40">
    <property type="match status" value="1"/>
</dbReference>
<dbReference type="Gene3D" id="1.10.268.10">
    <property type="entry name" value="Topoisomerase, domain 3"/>
    <property type="match status" value="1"/>
</dbReference>
<organism evidence="10 11">
    <name type="scientific">Falsiporphyromonas endometrii</name>
    <dbReference type="NCBI Taxonomy" id="1387297"/>
    <lineage>
        <taxon>Bacteria</taxon>
        <taxon>Pseudomonadati</taxon>
        <taxon>Bacteroidota</taxon>
        <taxon>Bacteroidia</taxon>
        <taxon>Bacteroidales</taxon>
        <taxon>Porphyromonadaceae</taxon>
        <taxon>Falsiporphyromonas</taxon>
    </lineage>
</organism>